<accession>A0A2D3VC82</accession>
<sequence length="160" mass="17409">MSATTAPTTSPSPWANKYRGATVEDLDPPPALSTSPLSPISSALTAAYERDYTHLTVLDPSTKTLLGYVSAPHLQSLLQSHKLADQDPVSSAMVKFQRKGRAYRTITMETPLEELEEFFEGGGGGNGKQDFAVVTDPARRFVLGVVTRGDLERFVERRPA</sequence>
<name>A0A2D3VC82_9PEZI</name>
<feature type="compositionally biased region" description="Low complexity" evidence="1">
    <location>
        <begin position="1"/>
        <end position="15"/>
    </location>
</feature>
<dbReference type="GeneID" id="35600243"/>
<organism evidence="2 3">
    <name type="scientific">Ramularia collo-cygni</name>
    <dbReference type="NCBI Taxonomy" id="112498"/>
    <lineage>
        <taxon>Eukaryota</taxon>
        <taxon>Fungi</taxon>
        <taxon>Dikarya</taxon>
        <taxon>Ascomycota</taxon>
        <taxon>Pezizomycotina</taxon>
        <taxon>Dothideomycetes</taxon>
        <taxon>Dothideomycetidae</taxon>
        <taxon>Mycosphaerellales</taxon>
        <taxon>Mycosphaerellaceae</taxon>
        <taxon>Ramularia</taxon>
    </lineage>
</organism>
<evidence type="ECO:0000256" key="1">
    <source>
        <dbReference type="SAM" id="MobiDB-lite"/>
    </source>
</evidence>
<dbReference type="SUPFAM" id="SSF54631">
    <property type="entry name" value="CBS-domain pair"/>
    <property type="match status" value="1"/>
</dbReference>
<dbReference type="EMBL" id="FJUY01000007">
    <property type="protein sequence ID" value="CZT19229.1"/>
    <property type="molecule type" value="Genomic_DNA"/>
</dbReference>
<dbReference type="Proteomes" id="UP000225277">
    <property type="component" value="Unassembled WGS sequence"/>
</dbReference>
<dbReference type="RefSeq" id="XP_023626119.1">
    <property type="nucleotide sequence ID" value="XM_023770351.1"/>
</dbReference>
<dbReference type="PANTHER" id="PTHR42115:SF1">
    <property type="entry name" value="BETA-SYNTHASE (BETA-THIONASE), PUTATIVE (AFU_ORTHOLOGUE AFUA_3G08420)-RELATED"/>
    <property type="match status" value="1"/>
</dbReference>
<evidence type="ECO:0000313" key="3">
    <source>
        <dbReference type="Proteomes" id="UP000225277"/>
    </source>
</evidence>
<proteinExistence type="predicted"/>
<dbReference type="Gene3D" id="3.10.580.10">
    <property type="entry name" value="CBS-domain"/>
    <property type="match status" value="1"/>
</dbReference>
<feature type="region of interest" description="Disordered" evidence="1">
    <location>
        <begin position="1"/>
        <end position="37"/>
    </location>
</feature>
<reference evidence="2 3" key="1">
    <citation type="submission" date="2016-03" db="EMBL/GenBank/DDBJ databases">
        <authorList>
            <person name="Ploux O."/>
        </authorList>
    </citation>
    <scope>NUCLEOTIDE SEQUENCE [LARGE SCALE GENOMIC DNA]</scope>
    <source>
        <strain evidence="2 3">URUG2</strain>
    </source>
</reference>
<dbReference type="AlphaFoldDB" id="A0A2D3VC82"/>
<dbReference type="OrthoDB" id="2536440at2759"/>
<dbReference type="PANTHER" id="PTHR42115">
    <property type="entry name" value="BETA-SYNTHASE (BETA-THIONASE), PUTATIVE (AFU_ORTHOLOGUE AFUA_3G08420)-RELATED"/>
    <property type="match status" value="1"/>
</dbReference>
<evidence type="ECO:0000313" key="2">
    <source>
        <dbReference type="EMBL" id="CZT19229.1"/>
    </source>
</evidence>
<protein>
    <submittedName>
        <fullName evidence="2">Related to cystathionine beta-synthase</fullName>
    </submittedName>
</protein>
<keyword evidence="3" id="KW-1185">Reference proteome</keyword>
<gene>
    <name evidence="2" type="ORF">RCC_05075</name>
</gene>
<dbReference type="InterPro" id="IPR046342">
    <property type="entry name" value="CBS_dom_sf"/>
</dbReference>